<dbReference type="SUPFAM" id="SSF103473">
    <property type="entry name" value="MFS general substrate transporter"/>
    <property type="match status" value="1"/>
</dbReference>
<dbReference type="InterPro" id="IPR036259">
    <property type="entry name" value="MFS_trans_sf"/>
</dbReference>
<dbReference type="RefSeq" id="WP_067552666.1">
    <property type="nucleotide sequence ID" value="NZ_LPXN01000035.1"/>
</dbReference>
<dbReference type="Pfam" id="PF07690">
    <property type="entry name" value="MFS_1"/>
    <property type="match status" value="1"/>
</dbReference>
<organism evidence="7 8">
    <name type="scientific">Oceanibaculum pacificum</name>
    <dbReference type="NCBI Taxonomy" id="580166"/>
    <lineage>
        <taxon>Bacteria</taxon>
        <taxon>Pseudomonadati</taxon>
        <taxon>Pseudomonadota</taxon>
        <taxon>Alphaproteobacteria</taxon>
        <taxon>Rhodospirillales</taxon>
        <taxon>Oceanibaculaceae</taxon>
        <taxon>Oceanibaculum</taxon>
    </lineage>
</organism>
<feature type="transmembrane region" description="Helical" evidence="6">
    <location>
        <begin position="138"/>
        <end position="157"/>
    </location>
</feature>
<evidence type="ECO:0000256" key="3">
    <source>
        <dbReference type="ARBA" id="ARBA00022692"/>
    </source>
</evidence>
<evidence type="ECO:0000256" key="2">
    <source>
        <dbReference type="ARBA" id="ARBA00022475"/>
    </source>
</evidence>
<dbReference type="Proteomes" id="UP000076400">
    <property type="component" value="Unassembled WGS sequence"/>
</dbReference>
<dbReference type="GO" id="GO:0022857">
    <property type="term" value="F:transmembrane transporter activity"/>
    <property type="evidence" value="ECO:0007669"/>
    <property type="project" value="InterPro"/>
</dbReference>
<dbReference type="GO" id="GO:0005886">
    <property type="term" value="C:plasma membrane"/>
    <property type="evidence" value="ECO:0007669"/>
    <property type="project" value="UniProtKB-SubCell"/>
</dbReference>
<evidence type="ECO:0000256" key="6">
    <source>
        <dbReference type="SAM" id="Phobius"/>
    </source>
</evidence>
<feature type="transmembrane region" description="Helical" evidence="6">
    <location>
        <begin position="340"/>
        <end position="357"/>
    </location>
</feature>
<keyword evidence="8" id="KW-1185">Reference proteome</keyword>
<feature type="transmembrane region" description="Helical" evidence="6">
    <location>
        <begin position="163"/>
        <end position="181"/>
    </location>
</feature>
<feature type="transmembrane region" description="Helical" evidence="6">
    <location>
        <begin position="377"/>
        <end position="398"/>
    </location>
</feature>
<proteinExistence type="predicted"/>
<protein>
    <recommendedName>
        <fullName evidence="9">Major facilitator superfamily (MFS) profile domain-containing protein</fullName>
    </recommendedName>
</protein>
<comment type="subcellular location">
    <subcellularLocation>
        <location evidence="1">Cell membrane</location>
        <topology evidence="1">Multi-pass membrane protein</topology>
    </subcellularLocation>
</comment>
<dbReference type="OrthoDB" id="145388at2"/>
<evidence type="ECO:0000313" key="8">
    <source>
        <dbReference type="Proteomes" id="UP000076400"/>
    </source>
</evidence>
<dbReference type="PANTHER" id="PTHR23513:SF6">
    <property type="entry name" value="MAJOR FACILITATOR SUPERFAMILY ASSOCIATED DOMAIN-CONTAINING PROTEIN"/>
    <property type="match status" value="1"/>
</dbReference>
<evidence type="ECO:0000256" key="1">
    <source>
        <dbReference type="ARBA" id="ARBA00004651"/>
    </source>
</evidence>
<dbReference type="EMBL" id="LPXN01000035">
    <property type="protein sequence ID" value="KZD12322.1"/>
    <property type="molecule type" value="Genomic_DNA"/>
</dbReference>
<keyword evidence="4 6" id="KW-1133">Transmembrane helix</keyword>
<keyword evidence="3 6" id="KW-0812">Transmembrane</keyword>
<dbReference type="STRING" id="580166.AUP43_04945"/>
<keyword evidence="2" id="KW-1003">Cell membrane</keyword>
<dbReference type="Gene3D" id="1.20.1250.20">
    <property type="entry name" value="MFS general substrate transporter like domains"/>
    <property type="match status" value="1"/>
</dbReference>
<feature type="transmembrane region" description="Helical" evidence="6">
    <location>
        <begin position="247"/>
        <end position="269"/>
    </location>
</feature>
<feature type="transmembrane region" description="Helical" evidence="6">
    <location>
        <begin position="281"/>
        <end position="303"/>
    </location>
</feature>
<dbReference type="AlphaFoldDB" id="A0A154WFN7"/>
<evidence type="ECO:0000313" key="7">
    <source>
        <dbReference type="EMBL" id="KZD12322.1"/>
    </source>
</evidence>
<reference evidence="7 8" key="1">
    <citation type="submission" date="2015-12" db="EMBL/GenBank/DDBJ databases">
        <title>Genome sequence of Oceanibaculum pacificum MCCC 1A02656.</title>
        <authorList>
            <person name="Lu L."/>
            <person name="Lai Q."/>
            <person name="Shao Z."/>
            <person name="Qian P."/>
        </authorList>
    </citation>
    <scope>NUCLEOTIDE SEQUENCE [LARGE SCALE GENOMIC DNA]</scope>
    <source>
        <strain evidence="7 8">MCCC 1A02656</strain>
    </source>
</reference>
<accession>A0A154WFN7</accession>
<evidence type="ECO:0000256" key="4">
    <source>
        <dbReference type="ARBA" id="ARBA00022989"/>
    </source>
</evidence>
<feature type="transmembrane region" description="Helical" evidence="6">
    <location>
        <begin position="73"/>
        <end position="95"/>
    </location>
</feature>
<evidence type="ECO:0008006" key="9">
    <source>
        <dbReference type="Google" id="ProtNLM"/>
    </source>
</evidence>
<feature type="transmembrane region" description="Helical" evidence="6">
    <location>
        <begin position="217"/>
        <end position="241"/>
    </location>
</feature>
<dbReference type="InterPro" id="IPR011701">
    <property type="entry name" value="MFS"/>
</dbReference>
<feature type="transmembrane region" description="Helical" evidence="6">
    <location>
        <begin position="309"/>
        <end position="328"/>
    </location>
</feature>
<evidence type="ECO:0000256" key="5">
    <source>
        <dbReference type="ARBA" id="ARBA00023136"/>
    </source>
</evidence>
<dbReference type="PANTHER" id="PTHR23513">
    <property type="entry name" value="INTEGRAL MEMBRANE EFFLUX PROTEIN-RELATED"/>
    <property type="match status" value="1"/>
</dbReference>
<name>A0A154WFN7_9PROT</name>
<keyword evidence="5 6" id="KW-0472">Membrane</keyword>
<sequence length="409" mass="40695">MKRPASIPFLAVSTALAQGADQLALAAVPLVAAVALGAGPALIGLLVAAQSAAWLLVSLPAGALVDRLPKRRLLVAAQLLASLAFAAAALAAWAAEPALLAAAGFLGSAGTVLFVLGGFAAVPALVDPARLPRANARLELARAVATLAAPLLAGAAAQAGQPALALLAASAAALLAAATALRLPPLSLPASADARPSLPRAVAEGAGFVLRQPLLRAIAACAVAWNTAFFMLTAAFIPFALERLGLSAGQAGIALGSYGVGLILGALAAPRLAERWTPARLLTLGPGLSVLAGLALVAGPWTPENIPPLALPMLAHFLIGFGPMLWQVSQTSLRQIVTPAALLGRVGATIQVAVFGVRPLGALAGGALAVRYGLDTAMLAATAGFALSFAIILASPLARLKRLPSAIAV</sequence>
<comment type="caution">
    <text evidence="7">The sequence shown here is derived from an EMBL/GenBank/DDBJ whole genome shotgun (WGS) entry which is preliminary data.</text>
</comment>
<gene>
    <name evidence="7" type="ORF">AUP43_04945</name>
</gene>
<feature type="transmembrane region" description="Helical" evidence="6">
    <location>
        <begin position="101"/>
        <end position="126"/>
    </location>
</feature>